<dbReference type="AlphaFoldDB" id="A0A6P1BCJ6"/>
<keyword evidence="3" id="KW-0456">Lyase</keyword>
<dbReference type="RefSeq" id="WP_163152734.1">
    <property type="nucleotide sequence ID" value="NZ_VKHP01000024.1"/>
</dbReference>
<dbReference type="PANTHER" id="PTHR48078">
    <property type="entry name" value="THREONINE DEHYDRATASE, MITOCHONDRIAL-RELATED"/>
    <property type="match status" value="1"/>
</dbReference>
<dbReference type="GO" id="GO:0004794">
    <property type="term" value="F:threonine deaminase activity"/>
    <property type="evidence" value="ECO:0007669"/>
    <property type="project" value="TreeGrafter"/>
</dbReference>
<dbReference type="InterPro" id="IPR001926">
    <property type="entry name" value="TrpB-like_PALP"/>
</dbReference>
<dbReference type="Gene3D" id="3.40.50.1100">
    <property type="match status" value="2"/>
</dbReference>
<dbReference type="Pfam" id="PF00291">
    <property type="entry name" value="PALP"/>
    <property type="match status" value="1"/>
</dbReference>
<dbReference type="PANTHER" id="PTHR48078:SF19">
    <property type="entry name" value="ACT DOMAIN-CONTAINING PROTEIN"/>
    <property type="match status" value="1"/>
</dbReference>
<organism evidence="5 6">
    <name type="scientific">Bradyrhizobium uaiense</name>
    <dbReference type="NCBI Taxonomy" id="2594946"/>
    <lineage>
        <taxon>Bacteria</taxon>
        <taxon>Pseudomonadati</taxon>
        <taxon>Pseudomonadota</taxon>
        <taxon>Alphaproteobacteria</taxon>
        <taxon>Hyphomicrobiales</taxon>
        <taxon>Nitrobacteraceae</taxon>
        <taxon>Bradyrhizobium</taxon>
    </lineage>
</organism>
<evidence type="ECO:0000256" key="1">
    <source>
        <dbReference type="ARBA" id="ARBA00001933"/>
    </source>
</evidence>
<evidence type="ECO:0000313" key="6">
    <source>
        <dbReference type="Proteomes" id="UP000468531"/>
    </source>
</evidence>
<accession>A0A6P1BCJ6</accession>
<reference evidence="5 6" key="1">
    <citation type="journal article" date="2020" name="Arch. Microbiol.">
        <title>Bradyrhizobium uaiense sp. nov., a new highly efficient cowpea symbiont.</title>
        <authorList>
            <person name="Cabral Michel D."/>
            <person name="Azarias Guimaraes A."/>
            <person name="Martins da Costa E."/>
            <person name="Soares de Carvalho T."/>
            <person name="Balsanelli E."/>
            <person name="Willems A."/>
            <person name="Maltempi de Souza E."/>
            <person name="de Souza Moreira F.M."/>
        </authorList>
    </citation>
    <scope>NUCLEOTIDE SEQUENCE [LARGE SCALE GENOMIC DNA]</scope>
    <source>
        <strain evidence="5 6">UFLA 03-164</strain>
    </source>
</reference>
<dbReference type="InterPro" id="IPR036052">
    <property type="entry name" value="TrpB-like_PALP_sf"/>
</dbReference>
<dbReference type="GO" id="GO:0006567">
    <property type="term" value="P:L-threonine catabolic process"/>
    <property type="evidence" value="ECO:0007669"/>
    <property type="project" value="TreeGrafter"/>
</dbReference>
<name>A0A6P1BCJ6_9BRAD</name>
<dbReference type="GO" id="GO:0006565">
    <property type="term" value="P:L-serine catabolic process"/>
    <property type="evidence" value="ECO:0007669"/>
    <property type="project" value="TreeGrafter"/>
</dbReference>
<protein>
    <submittedName>
        <fullName evidence="5">Pyridoxal-phosphate dependent enzyme</fullName>
    </submittedName>
</protein>
<dbReference type="GO" id="GO:0009097">
    <property type="term" value="P:isoleucine biosynthetic process"/>
    <property type="evidence" value="ECO:0007669"/>
    <property type="project" value="TreeGrafter"/>
</dbReference>
<keyword evidence="2" id="KW-0663">Pyridoxal phosphate</keyword>
<sequence length="314" mass="33355">MPRQPIHLIRDDLEFIAGRALQTPIRSCAALDAVTGRTILVKDETVQYGGSFKFRGAILGTRNAERGVVAAGSGNFPIAVGLAAQALDKPACLVMPADVAAFKREQARKTGAEVKIVERSELVDCARMEAHRRSWRNLHAFEDVEMIAGSFTLGSEIAAAIQASGPASDAVIVACGGGGLAAGVALALRSWSISTAIYVAEPQTHQRYARAREIGIPIRIDPPGDTLCDALRSRQIGVRAFEILQWSNVQVCAVSDELVQYAARLLLETCGIRVEPSGALAMAAVLGGVVDSERSRVWVIACGGNVPSLDREGL</sequence>
<dbReference type="GO" id="GO:0003941">
    <property type="term" value="F:L-serine ammonia-lyase activity"/>
    <property type="evidence" value="ECO:0007669"/>
    <property type="project" value="TreeGrafter"/>
</dbReference>
<dbReference type="Proteomes" id="UP000468531">
    <property type="component" value="Unassembled WGS sequence"/>
</dbReference>
<feature type="domain" description="Tryptophan synthase beta chain-like PALP" evidence="4">
    <location>
        <begin position="21"/>
        <end position="303"/>
    </location>
</feature>
<evidence type="ECO:0000313" key="5">
    <source>
        <dbReference type="EMBL" id="NEU95999.1"/>
    </source>
</evidence>
<dbReference type="SUPFAM" id="SSF53686">
    <property type="entry name" value="Tryptophan synthase beta subunit-like PLP-dependent enzymes"/>
    <property type="match status" value="1"/>
</dbReference>
<evidence type="ECO:0000256" key="2">
    <source>
        <dbReference type="ARBA" id="ARBA00022898"/>
    </source>
</evidence>
<dbReference type="EMBL" id="VKHP01000024">
    <property type="protein sequence ID" value="NEU95999.1"/>
    <property type="molecule type" value="Genomic_DNA"/>
</dbReference>
<proteinExistence type="predicted"/>
<dbReference type="InterPro" id="IPR050147">
    <property type="entry name" value="Ser/Thr_Dehydratase"/>
</dbReference>
<comment type="caution">
    <text evidence="5">The sequence shown here is derived from an EMBL/GenBank/DDBJ whole genome shotgun (WGS) entry which is preliminary data.</text>
</comment>
<keyword evidence="6" id="KW-1185">Reference proteome</keyword>
<evidence type="ECO:0000259" key="4">
    <source>
        <dbReference type="Pfam" id="PF00291"/>
    </source>
</evidence>
<evidence type="ECO:0000256" key="3">
    <source>
        <dbReference type="ARBA" id="ARBA00023239"/>
    </source>
</evidence>
<gene>
    <name evidence="5" type="ORF">FNJ47_09190</name>
</gene>
<comment type="cofactor">
    <cofactor evidence="1">
        <name>pyridoxal 5'-phosphate</name>
        <dbReference type="ChEBI" id="CHEBI:597326"/>
    </cofactor>
</comment>